<proteinExistence type="predicted"/>
<comment type="subcellular location">
    <subcellularLocation>
        <location evidence="1">Nucleus</location>
    </subcellularLocation>
</comment>
<keyword evidence="2" id="KW-0539">Nucleus</keyword>
<evidence type="ECO:0000256" key="2">
    <source>
        <dbReference type="ARBA" id="ARBA00023242"/>
    </source>
</evidence>
<dbReference type="GO" id="GO:0005634">
    <property type="term" value="C:nucleus"/>
    <property type="evidence" value="ECO:0007669"/>
    <property type="project" value="UniProtKB-SubCell"/>
</dbReference>
<sequence>METNKELNKLSIEIAPTTGGAFDFLVDPEDSIDFIKKCIAKKLKVGKEQICLLHRDRLLENCKTVKDYGLADGSRVSLVPSIETGLVTQRPEQSVLEALEGLNESQVGDFLSGKSPLNLTMRLGDHVMLIQLQLSKGQHHHATTSSINHDKSSETPPPSETATPTTITPPTVTPPPPSDPPPPPPPPTPPPTQPTPPTQSLPTPQPSSSSLVEASRNLTNTLKKLSSHVTTSDKKKTNRKRRRSEESTNQKAPNNKEEKLPITNHMQHHGKGVYSGTFSGTLNPALQDGLGKPKKHVSTIVHILNDLLGGVQAGATTSSSSKKKKKHHSTSTTTPSSTITSEPTEEERALENEALRVKMEALREQLRLRKGKFNKSGGSSGSGAGGGSGSGLAGSDDLNVNS</sequence>
<dbReference type="InterPro" id="IPR039336">
    <property type="entry name" value="Midnolin"/>
</dbReference>
<feature type="compositionally biased region" description="Pro residues" evidence="3">
    <location>
        <begin position="171"/>
        <end position="205"/>
    </location>
</feature>
<reference evidence="5 6" key="1">
    <citation type="submission" date="2015-12" db="EMBL/GenBank/DDBJ databases">
        <title>The genome of Folsomia candida.</title>
        <authorList>
            <person name="Faddeeva A."/>
            <person name="Derks M.F."/>
            <person name="Anvar Y."/>
            <person name="Smit S."/>
            <person name="Van Straalen N."/>
            <person name="Roelofs D."/>
        </authorList>
    </citation>
    <scope>NUCLEOTIDE SEQUENCE [LARGE SCALE GENOMIC DNA]</scope>
    <source>
        <strain evidence="5 6">VU population</strain>
        <tissue evidence="5">Whole body</tissue>
    </source>
</reference>
<feature type="domain" description="Ubiquitin-like" evidence="4">
    <location>
        <begin position="10"/>
        <end position="85"/>
    </location>
</feature>
<evidence type="ECO:0000313" key="6">
    <source>
        <dbReference type="Proteomes" id="UP000198287"/>
    </source>
</evidence>
<protein>
    <submittedName>
        <fullName evidence="5">Midnolin</fullName>
    </submittedName>
</protein>
<feature type="compositionally biased region" description="Low complexity" evidence="3">
    <location>
        <begin position="393"/>
        <end position="402"/>
    </location>
</feature>
<name>A0A226EFI2_FOLCA</name>
<dbReference type="OMA" id="CKLEHLQ"/>
<feature type="compositionally biased region" description="Low complexity" evidence="3">
    <location>
        <begin position="330"/>
        <end position="342"/>
    </location>
</feature>
<dbReference type="EMBL" id="LNIX01000004">
    <property type="protein sequence ID" value="OXA55561.1"/>
    <property type="molecule type" value="Genomic_DNA"/>
</dbReference>
<dbReference type="InterPro" id="IPR029071">
    <property type="entry name" value="Ubiquitin-like_domsf"/>
</dbReference>
<dbReference type="PANTHER" id="PTHR23010">
    <property type="entry name" value="MIDNOLIN"/>
    <property type="match status" value="1"/>
</dbReference>
<dbReference type="OrthoDB" id="1916003at2759"/>
<dbReference type="PROSITE" id="PS50053">
    <property type="entry name" value="UBIQUITIN_2"/>
    <property type="match status" value="1"/>
</dbReference>
<dbReference type="SUPFAM" id="SSF54236">
    <property type="entry name" value="Ubiquitin-like"/>
    <property type="match status" value="1"/>
</dbReference>
<feature type="region of interest" description="Disordered" evidence="3">
    <location>
        <begin position="313"/>
        <end position="353"/>
    </location>
</feature>
<feature type="compositionally biased region" description="Polar residues" evidence="3">
    <location>
        <begin position="216"/>
        <end position="230"/>
    </location>
</feature>
<dbReference type="PANTHER" id="PTHR23010:SF1">
    <property type="entry name" value="MIDNOLIN"/>
    <property type="match status" value="1"/>
</dbReference>
<dbReference type="SMART" id="SM00213">
    <property type="entry name" value="UBQ"/>
    <property type="match status" value="1"/>
</dbReference>
<evidence type="ECO:0000313" key="5">
    <source>
        <dbReference type="EMBL" id="OXA55561.1"/>
    </source>
</evidence>
<comment type="caution">
    <text evidence="5">The sequence shown here is derived from an EMBL/GenBank/DDBJ whole genome shotgun (WGS) entry which is preliminary data.</text>
</comment>
<evidence type="ECO:0000256" key="3">
    <source>
        <dbReference type="SAM" id="MobiDB-lite"/>
    </source>
</evidence>
<feature type="compositionally biased region" description="Basic and acidic residues" evidence="3">
    <location>
        <begin position="243"/>
        <end position="260"/>
    </location>
</feature>
<dbReference type="InterPro" id="IPR000626">
    <property type="entry name" value="Ubiquitin-like_dom"/>
</dbReference>
<feature type="compositionally biased region" description="Gly residues" evidence="3">
    <location>
        <begin position="378"/>
        <end position="392"/>
    </location>
</feature>
<gene>
    <name evidence="5" type="ORF">Fcan01_09707</name>
</gene>
<accession>A0A226EFI2</accession>
<feature type="region of interest" description="Disordered" evidence="3">
    <location>
        <begin position="368"/>
        <end position="402"/>
    </location>
</feature>
<dbReference type="AlphaFoldDB" id="A0A226EFI2"/>
<dbReference type="Pfam" id="PF00240">
    <property type="entry name" value="ubiquitin"/>
    <property type="match status" value="1"/>
</dbReference>
<keyword evidence="6" id="KW-1185">Reference proteome</keyword>
<organism evidence="5 6">
    <name type="scientific">Folsomia candida</name>
    <name type="common">Springtail</name>
    <dbReference type="NCBI Taxonomy" id="158441"/>
    <lineage>
        <taxon>Eukaryota</taxon>
        <taxon>Metazoa</taxon>
        <taxon>Ecdysozoa</taxon>
        <taxon>Arthropoda</taxon>
        <taxon>Hexapoda</taxon>
        <taxon>Collembola</taxon>
        <taxon>Entomobryomorpha</taxon>
        <taxon>Isotomoidea</taxon>
        <taxon>Isotomidae</taxon>
        <taxon>Proisotominae</taxon>
        <taxon>Folsomia</taxon>
    </lineage>
</organism>
<feature type="region of interest" description="Disordered" evidence="3">
    <location>
        <begin position="139"/>
        <end position="295"/>
    </location>
</feature>
<dbReference type="Proteomes" id="UP000198287">
    <property type="component" value="Unassembled WGS sequence"/>
</dbReference>
<evidence type="ECO:0000259" key="4">
    <source>
        <dbReference type="PROSITE" id="PS50053"/>
    </source>
</evidence>
<feature type="compositionally biased region" description="Low complexity" evidence="3">
    <location>
        <begin position="160"/>
        <end position="170"/>
    </location>
</feature>
<evidence type="ECO:0000256" key="1">
    <source>
        <dbReference type="ARBA" id="ARBA00004123"/>
    </source>
</evidence>
<dbReference type="Gene3D" id="3.10.20.90">
    <property type="entry name" value="Phosphatidylinositol 3-kinase Catalytic Subunit, Chain A, domain 1"/>
    <property type="match status" value="1"/>
</dbReference>